<keyword evidence="2 6" id="KW-0812">Transmembrane</keyword>
<keyword evidence="4 6" id="KW-0472">Membrane</keyword>
<evidence type="ECO:0000259" key="7">
    <source>
        <dbReference type="PROSITE" id="PS50850"/>
    </source>
</evidence>
<sequence>MDFRRYLPDSVIDLCDRRGDTDPSTTERGSDSRESDRTRSMDGTPRQARIANSIIFSILGAVFATWAVRIPAISATLSLSEGDIGLALLGLAVGSIIGLVTSGVVVSHYGGRKVIRAGLIVYTLALLLITAAGGFFLLGGMLLVFGFGKGLIDVAANAQGVRIERSYPGQIMGSFHALFSGGGLLGAGLGAIATSLGLSVRTHFALMGIAFLLIGFTASVWLLPKDTSVDTGPAVSLPSRELAGFCVLGFCALFIEGVGNDWSAVFLETSASASATVAALGFGAFSLMMMVGRFLADSAVEWIGPKRFIRLAAVVAALGITLTLLARPIVSLVGFGVLGLGLAGIMPVSLSIAGNHDPDSPAEPAIAAVSTAGYAGFAVGPVAIGLIAEASSLRAAFVPAFGLTALIIVLTGLLPTVARTAGDGETPA</sequence>
<organism evidence="8 9">
    <name type="scientific">Natrinema salifodinae</name>
    <dbReference type="NCBI Taxonomy" id="1202768"/>
    <lineage>
        <taxon>Archaea</taxon>
        <taxon>Methanobacteriati</taxon>
        <taxon>Methanobacteriota</taxon>
        <taxon>Stenosarchaea group</taxon>
        <taxon>Halobacteria</taxon>
        <taxon>Halobacteriales</taxon>
        <taxon>Natrialbaceae</taxon>
        <taxon>Natrinema</taxon>
    </lineage>
</organism>
<keyword evidence="3 6" id="KW-1133">Transmembrane helix</keyword>
<feature type="transmembrane region" description="Helical" evidence="6">
    <location>
        <begin position="50"/>
        <end position="72"/>
    </location>
</feature>
<protein>
    <submittedName>
        <fullName evidence="8">Fucose permease</fullName>
    </submittedName>
</protein>
<feature type="transmembrane region" description="Helical" evidence="6">
    <location>
        <begin position="119"/>
        <end position="147"/>
    </location>
</feature>
<feature type="region of interest" description="Disordered" evidence="5">
    <location>
        <begin position="15"/>
        <end position="44"/>
    </location>
</feature>
<gene>
    <name evidence="8" type="ORF">SAMN05216285_1725</name>
</gene>
<dbReference type="Pfam" id="PF07690">
    <property type="entry name" value="MFS_1"/>
    <property type="match status" value="2"/>
</dbReference>
<evidence type="ECO:0000256" key="6">
    <source>
        <dbReference type="SAM" id="Phobius"/>
    </source>
</evidence>
<reference evidence="9" key="1">
    <citation type="submission" date="2016-10" db="EMBL/GenBank/DDBJ databases">
        <authorList>
            <person name="Varghese N."/>
        </authorList>
    </citation>
    <scope>NUCLEOTIDE SEQUENCE [LARGE SCALE GENOMIC DNA]</scope>
    <source>
        <strain evidence="9">CGMCC 1.12284</strain>
    </source>
</reference>
<dbReference type="Gene3D" id="1.20.1250.20">
    <property type="entry name" value="MFS general substrate transporter like domains"/>
    <property type="match status" value="2"/>
</dbReference>
<dbReference type="PANTHER" id="PTHR23514:SF13">
    <property type="entry name" value="INNER MEMBRANE PROTEIN YBJJ"/>
    <property type="match status" value="1"/>
</dbReference>
<dbReference type="PROSITE" id="PS50850">
    <property type="entry name" value="MFS"/>
    <property type="match status" value="1"/>
</dbReference>
<evidence type="ECO:0000256" key="1">
    <source>
        <dbReference type="ARBA" id="ARBA00004141"/>
    </source>
</evidence>
<feature type="transmembrane region" description="Helical" evidence="6">
    <location>
        <begin position="84"/>
        <end position="107"/>
    </location>
</feature>
<evidence type="ECO:0000256" key="3">
    <source>
        <dbReference type="ARBA" id="ARBA00022989"/>
    </source>
</evidence>
<dbReference type="Proteomes" id="UP000183275">
    <property type="component" value="Unassembled WGS sequence"/>
</dbReference>
<dbReference type="InterPro" id="IPR036259">
    <property type="entry name" value="MFS_trans_sf"/>
</dbReference>
<feature type="transmembrane region" description="Helical" evidence="6">
    <location>
        <begin position="167"/>
        <end position="192"/>
    </location>
</feature>
<evidence type="ECO:0000256" key="4">
    <source>
        <dbReference type="ARBA" id="ARBA00023136"/>
    </source>
</evidence>
<evidence type="ECO:0000256" key="2">
    <source>
        <dbReference type="ARBA" id="ARBA00022692"/>
    </source>
</evidence>
<dbReference type="InterPro" id="IPR020846">
    <property type="entry name" value="MFS_dom"/>
</dbReference>
<keyword evidence="9" id="KW-1185">Reference proteome</keyword>
<feature type="transmembrane region" description="Helical" evidence="6">
    <location>
        <begin position="204"/>
        <end position="222"/>
    </location>
</feature>
<evidence type="ECO:0000313" key="8">
    <source>
        <dbReference type="EMBL" id="SEW00709.1"/>
    </source>
</evidence>
<dbReference type="GO" id="GO:0022857">
    <property type="term" value="F:transmembrane transporter activity"/>
    <property type="evidence" value="ECO:0007669"/>
    <property type="project" value="InterPro"/>
</dbReference>
<dbReference type="SUPFAM" id="SSF103473">
    <property type="entry name" value="MFS general substrate transporter"/>
    <property type="match status" value="1"/>
</dbReference>
<dbReference type="GO" id="GO:0016020">
    <property type="term" value="C:membrane"/>
    <property type="evidence" value="ECO:0007669"/>
    <property type="project" value="UniProtKB-SubCell"/>
</dbReference>
<accession>A0A1I0NGV1</accession>
<evidence type="ECO:0000313" key="9">
    <source>
        <dbReference type="Proteomes" id="UP000183275"/>
    </source>
</evidence>
<dbReference type="CDD" id="cd17393">
    <property type="entry name" value="MFS_MosC_like"/>
    <property type="match status" value="1"/>
</dbReference>
<name>A0A1I0NGV1_9EURY</name>
<dbReference type="AlphaFoldDB" id="A0A1I0NGV1"/>
<feature type="compositionally biased region" description="Basic and acidic residues" evidence="5">
    <location>
        <begin position="28"/>
        <end position="40"/>
    </location>
</feature>
<dbReference type="EMBL" id="FOIS01000002">
    <property type="protein sequence ID" value="SEW00709.1"/>
    <property type="molecule type" value="Genomic_DNA"/>
</dbReference>
<dbReference type="eggNOG" id="ENOG502N5PK">
    <property type="taxonomic scope" value="Archaea"/>
</dbReference>
<feature type="transmembrane region" description="Helical" evidence="6">
    <location>
        <begin position="308"/>
        <end position="325"/>
    </location>
</feature>
<dbReference type="PANTHER" id="PTHR23514">
    <property type="entry name" value="BYPASS OF STOP CODON PROTEIN 6"/>
    <property type="match status" value="1"/>
</dbReference>
<evidence type="ECO:0000256" key="5">
    <source>
        <dbReference type="SAM" id="MobiDB-lite"/>
    </source>
</evidence>
<feature type="domain" description="Major facilitator superfamily (MFS) profile" evidence="7">
    <location>
        <begin position="48"/>
        <end position="423"/>
    </location>
</feature>
<dbReference type="InterPro" id="IPR011701">
    <property type="entry name" value="MFS"/>
</dbReference>
<feature type="transmembrane region" description="Helical" evidence="6">
    <location>
        <begin position="242"/>
        <end position="259"/>
    </location>
</feature>
<feature type="transmembrane region" description="Helical" evidence="6">
    <location>
        <begin position="365"/>
        <end position="388"/>
    </location>
</feature>
<proteinExistence type="predicted"/>
<feature type="transmembrane region" description="Helical" evidence="6">
    <location>
        <begin position="332"/>
        <end position="353"/>
    </location>
</feature>
<dbReference type="InterPro" id="IPR051788">
    <property type="entry name" value="MFS_Transporter"/>
</dbReference>
<feature type="transmembrane region" description="Helical" evidence="6">
    <location>
        <begin position="271"/>
        <end position="296"/>
    </location>
</feature>
<feature type="transmembrane region" description="Helical" evidence="6">
    <location>
        <begin position="395"/>
        <end position="418"/>
    </location>
</feature>
<comment type="subcellular location">
    <subcellularLocation>
        <location evidence="1">Membrane</location>
        <topology evidence="1">Multi-pass membrane protein</topology>
    </subcellularLocation>
</comment>